<dbReference type="OrthoDB" id="5949854at2759"/>
<proteinExistence type="predicted"/>
<evidence type="ECO:0000313" key="2">
    <source>
        <dbReference type="Proteomes" id="UP001152795"/>
    </source>
</evidence>
<gene>
    <name evidence="1" type="ORF">PACLA_8A033253</name>
</gene>
<reference evidence="1" key="1">
    <citation type="submission" date="2020-04" db="EMBL/GenBank/DDBJ databases">
        <authorList>
            <person name="Alioto T."/>
            <person name="Alioto T."/>
            <person name="Gomez Garrido J."/>
        </authorList>
    </citation>
    <scope>NUCLEOTIDE SEQUENCE</scope>
    <source>
        <strain evidence="1">A484AB</strain>
    </source>
</reference>
<keyword evidence="2" id="KW-1185">Reference proteome</keyword>
<comment type="caution">
    <text evidence="1">The sequence shown here is derived from an EMBL/GenBank/DDBJ whole genome shotgun (WGS) entry which is preliminary data.</text>
</comment>
<dbReference type="Proteomes" id="UP001152795">
    <property type="component" value="Unassembled WGS sequence"/>
</dbReference>
<accession>A0A6S7FRC0</accession>
<dbReference type="PANTHER" id="PTHR47018">
    <property type="entry name" value="CXC DOMAIN-CONTAINING PROTEIN-RELATED"/>
    <property type="match status" value="1"/>
</dbReference>
<dbReference type="AlphaFoldDB" id="A0A6S7FRC0"/>
<dbReference type="EMBL" id="CACRXK020000206">
    <property type="protein sequence ID" value="CAB3979533.1"/>
    <property type="molecule type" value="Genomic_DNA"/>
</dbReference>
<protein>
    <submittedName>
        <fullName evidence="1">Uncharacterized protein</fullName>
    </submittedName>
</protein>
<evidence type="ECO:0000313" key="1">
    <source>
        <dbReference type="EMBL" id="CAB3979533.1"/>
    </source>
</evidence>
<sequence>MAMIAHSMRVIKVAVKHVNPSQAPVIALDQPLFALAKQIQWKIPEFGEDKFVVMMGGLHIEMASFKMLGKWLSGSGWPEVMCNAGIATQGIAESILSTSHVTRTRRAHQVTAESLFILLNKAYNQYKASLLEENEHCNIPAFADWKEERATKSPHFHYWASVLDLELMCLLLVRAFREADFPLYVDTIRKILPWMFVMDPPNYSRWLSVHYRDMCLLPSKHPDIYNHFSDGAFVVHKTTRVFSSTALDHAHQQVNAVVKGEVGLTEHPAAL</sequence>
<name>A0A6S7FRC0_PARCT</name>
<organism evidence="1 2">
    <name type="scientific">Paramuricea clavata</name>
    <name type="common">Red gorgonian</name>
    <name type="synonym">Violescent sea-whip</name>
    <dbReference type="NCBI Taxonomy" id="317549"/>
    <lineage>
        <taxon>Eukaryota</taxon>
        <taxon>Metazoa</taxon>
        <taxon>Cnidaria</taxon>
        <taxon>Anthozoa</taxon>
        <taxon>Octocorallia</taxon>
        <taxon>Malacalcyonacea</taxon>
        <taxon>Plexauridae</taxon>
        <taxon>Paramuricea</taxon>
    </lineage>
</organism>